<dbReference type="PANTHER" id="PTHR30349">
    <property type="entry name" value="PHAGE INTEGRASE-RELATED"/>
    <property type="match status" value="1"/>
</dbReference>
<dbReference type="Proteomes" id="UP000190675">
    <property type="component" value="Chromosome I"/>
</dbReference>
<dbReference type="CDD" id="cd00397">
    <property type="entry name" value="DNA_BRE_C"/>
    <property type="match status" value="1"/>
</dbReference>
<evidence type="ECO:0000259" key="3">
    <source>
        <dbReference type="PROSITE" id="PS51898"/>
    </source>
</evidence>
<evidence type="ECO:0000256" key="1">
    <source>
        <dbReference type="ARBA" id="ARBA00022908"/>
    </source>
</evidence>
<keyword evidence="1" id="KW-0229">DNA integration</keyword>
<evidence type="ECO:0000313" key="5">
    <source>
        <dbReference type="Proteomes" id="UP000190675"/>
    </source>
</evidence>
<evidence type="ECO:0000256" key="2">
    <source>
        <dbReference type="ARBA" id="ARBA00023172"/>
    </source>
</evidence>
<dbReference type="InterPro" id="IPR013762">
    <property type="entry name" value="Integrase-like_cat_sf"/>
</dbReference>
<dbReference type="RefSeq" id="WP_079570834.1">
    <property type="nucleotide sequence ID" value="NZ_LT670818.1"/>
</dbReference>
<dbReference type="InterPro" id="IPR050090">
    <property type="entry name" value="Tyrosine_recombinase_XerCD"/>
</dbReference>
<dbReference type="Gene3D" id="1.10.443.10">
    <property type="entry name" value="Intergrase catalytic core"/>
    <property type="match status" value="1"/>
</dbReference>
<dbReference type="GO" id="GO:0015074">
    <property type="term" value="P:DNA integration"/>
    <property type="evidence" value="ECO:0007669"/>
    <property type="project" value="UniProtKB-KW"/>
</dbReference>
<dbReference type="AlphaFoldDB" id="A0A1M5TBH7"/>
<evidence type="ECO:0000313" key="4">
    <source>
        <dbReference type="EMBL" id="SHH48036.1"/>
    </source>
</evidence>
<name>A0A1M5TBH7_9BRAD</name>
<dbReference type="InterPro" id="IPR002104">
    <property type="entry name" value="Integrase_catalytic"/>
</dbReference>
<dbReference type="OrthoDB" id="7615137at2"/>
<dbReference type="InterPro" id="IPR011010">
    <property type="entry name" value="DNA_brk_join_enz"/>
</dbReference>
<dbReference type="GO" id="GO:0003677">
    <property type="term" value="F:DNA binding"/>
    <property type="evidence" value="ECO:0007669"/>
    <property type="project" value="InterPro"/>
</dbReference>
<keyword evidence="2" id="KW-0233">DNA recombination</keyword>
<dbReference type="EMBL" id="LT670818">
    <property type="protein sequence ID" value="SHH48036.1"/>
    <property type="molecule type" value="Genomic_DNA"/>
</dbReference>
<accession>A0A1M5TBH7</accession>
<dbReference type="PANTHER" id="PTHR30349:SF64">
    <property type="entry name" value="PROPHAGE INTEGRASE INTD-RELATED"/>
    <property type="match status" value="1"/>
</dbReference>
<dbReference type="Pfam" id="PF00589">
    <property type="entry name" value="Phage_integrase"/>
    <property type="match status" value="1"/>
</dbReference>
<dbReference type="GO" id="GO:0006310">
    <property type="term" value="P:DNA recombination"/>
    <property type="evidence" value="ECO:0007669"/>
    <property type="project" value="UniProtKB-KW"/>
</dbReference>
<reference evidence="4 5" key="1">
    <citation type="submission" date="2016-11" db="EMBL/GenBank/DDBJ databases">
        <authorList>
            <person name="Jaros S."/>
            <person name="Januszkiewicz K."/>
            <person name="Wedrychowicz H."/>
        </authorList>
    </citation>
    <scope>NUCLEOTIDE SEQUENCE [LARGE SCALE GENOMIC DNA]</scope>
    <source>
        <strain evidence="4 5">GAS242</strain>
    </source>
</reference>
<gene>
    <name evidence="4" type="ORF">SAMN05444169_7661</name>
</gene>
<dbReference type="SUPFAM" id="SSF56349">
    <property type="entry name" value="DNA breaking-rejoining enzymes"/>
    <property type="match status" value="1"/>
</dbReference>
<organism evidence="4 5">
    <name type="scientific">Bradyrhizobium erythrophlei</name>
    <dbReference type="NCBI Taxonomy" id="1437360"/>
    <lineage>
        <taxon>Bacteria</taxon>
        <taxon>Pseudomonadati</taxon>
        <taxon>Pseudomonadota</taxon>
        <taxon>Alphaproteobacteria</taxon>
        <taxon>Hyphomicrobiales</taxon>
        <taxon>Nitrobacteraceae</taxon>
        <taxon>Bradyrhizobium</taxon>
    </lineage>
</organism>
<dbReference type="PROSITE" id="PS51898">
    <property type="entry name" value="TYR_RECOMBINASE"/>
    <property type="match status" value="1"/>
</dbReference>
<proteinExistence type="predicted"/>
<feature type="domain" description="Tyr recombinase" evidence="3">
    <location>
        <begin position="109"/>
        <end position="287"/>
    </location>
</feature>
<protein>
    <submittedName>
        <fullName evidence="4">Site-specific recombinase XerD</fullName>
    </submittedName>
</protein>
<sequence length="327" mass="38365">MLLKQVFDSYMVVSGEARGAAYMDRLMFNAFDKFFPKYVPEISPVDLTDYLKDMRAKKIKRNGVLRPLQPATLNKHTQFLRRLLSHAEALGVTVQRFRWKAFLVMEAEQKTSYLTIPEEHTALVGMDDYIRPLFLFSVLSGVRQANAIDLRWDQVDMDDRIITFQAKSRRPGGKQYTVPLTGMIEGVLEGEWGNHIDRVFTFVARRTSRWGYEAGKRYPLTKPLVRNYWEKLGLEKRWHDLRHTFGTRLYQESKDIHLVQRAMNHADVNTTMRYIHTDVSDIRQQMENMHNKVANLHQQEQVENKPVPKFSRNFKMVRSKGLEPSLD</sequence>